<evidence type="ECO:0000313" key="2">
    <source>
        <dbReference type="Proteomes" id="UP001148662"/>
    </source>
</evidence>
<sequence>MVAEKAVDIITIVDPVMRSKYFDISGMDQEPVLVLTVIKIFTHINTELFTLYILRAFRKALQQTHQTAKLVP</sequence>
<organism evidence="1 2">
    <name type="scientific">Phlebia brevispora</name>
    <dbReference type="NCBI Taxonomy" id="194682"/>
    <lineage>
        <taxon>Eukaryota</taxon>
        <taxon>Fungi</taxon>
        <taxon>Dikarya</taxon>
        <taxon>Basidiomycota</taxon>
        <taxon>Agaricomycotina</taxon>
        <taxon>Agaricomycetes</taxon>
        <taxon>Polyporales</taxon>
        <taxon>Meruliaceae</taxon>
        <taxon>Phlebia</taxon>
    </lineage>
</organism>
<reference evidence="1" key="1">
    <citation type="submission" date="2022-07" db="EMBL/GenBank/DDBJ databases">
        <title>Genome Sequence of Phlebia brevispora.</title>
        <authorList>
            <person name="Buettner E."/>
        </authorList>
    </citation>
    <scope>NUCLEOTIDE SEQUENCE</scope>
    <source>
        <strain evidence="1">MPL23</strain>
    </source>
</reference>
<comment type="caution">
    <text evidence="1">The sequence shown here is derived from an EMBL/GenBank/DDBJ whole genome shotgun (WGS) entry which is preliminary data.</text>
</comment>
<name>A0ACC1T6M2_9APHY</name>
<gene>
    <name evidence="1" type="ORF">NM688_g3195</name>
</gene>
<keyword evidence="2" id="KW-1185">Reference proteome</keyword>
<proteinExistence type="predicted"/>
<evidence type="ECO:0000313" key="1">
    <source>
        <dbReference type="EMBL" id="KAJ3554274.1"/>
    </source>
</evidence>
<accession>A0ACC1T6M2</accession>
<dbReference type="EMBL" id="JANHOG010000446">
    <property type="protein sequence ID" value="KAJ3554274.1"/>
    <property type="molecule type" value="Genomic_DNA"/>
</dbReference>
<protein>
    <submittedName>
        <fullName evidence="1">Uncharacterized protein</fullName>
    </submittedName>
</protein>
<dbReference type="Proteomes" id="UP001148662">
    <property type="component" value="Unassembled WGS sequence"/>
</dbReference>